<keyword evidence="6" id="KW-1185">Reference proteome</keyword>
<keyword evidence="3 5" id="KW-0067">ATP-binding</keyword>
<feature type="domain" description="ABC transporter" evidence="4">
    <location>
        <begin position="22"/>
        <end position="259"/>
    </location>
</feature>
<name>A0AAP2GQF0_9BACT</name>
<evidence type="ECO:0000256" key="1">
    <source>
        <dbReference type="ARBA" id="ARBA00022448"/>
    </source>
</evidence>
<dbReference type="SMART" id="SM00382">
    <property type="entry name" value="AAA"/>
    <property type="match status" value="1"/>
</dbReference>
<evidence type="ECO:0000313" key="5">
    <source>
        <dbReference type="EMBL" id="MBT1700073.1"/>
    </source>
</evidence>
<dbReference type="InterPro" id="IPR003593">
    <property type="entry name" value="AAA+_ATPase"/>
</dbReference>
<keyword evidence="2" id="KW-0547">Nucleotide-binding</keyword>
<dbReference type="InterPro" id="IPR027417">
    <property type="entry name" value="P-loop_NTPase"/>
</dbReference>
<dbReference type="PANTHER" id="PTHR43023:SF3">
    <property type="entry name" value="PROTEIN TRIGALACTOSYLDIACYLGLYCEROL 3, CHLOROPLASTIC"/>
    <property type="match status" value="1"/>
</dbReference>
<evidence type="ECO:0000256" key="2">
    <source>
        <dbReference type="ARBA" id="ARBA00022741"/>
    </source>
</evidence>
<dbReference type="SUPFAM" id="SSF52540">
    <property type="entry name" value="P-loop containing nucleoside triphosphate hydrolases"/>
    <property type="match status" value="1"/>
</dbReference>
<dbReference type="GO" id="GO:0016887">
    <property type="term" value="F:ATP hydrolysis activity"/>
    <property type="evidence" value="ECO:0007669"/>
    <property type="project" value="InterPro"/>
</dbReference>
<dbReference type="Proteomes" id="UP001319200">
    <property type="component" value="Unassembled WGS sequence"/>
</dbReference>
<dbReference type="AlphaFoldDB" id="A0AAP2GQF0"/>
<accession>A0AAP2GQF0</accession>
<dbReference type="InterPro" id="IPR017871">
    <property type="entry name" value="ABC_transporter-like_CS"/>
</dbReference>
<evidence type="ECO:0000259" key="4">
    <source>
        <dbReference type="PROSITE" id="PS50893"/>
    </source>
</evidence>
<dbReference type="Pfam" id="PF00005">
    <property type="entry name" value="ABC_tran"/>
    <property type="match status" value="1"/>
</dbReference>
<dbReference type="InterPro" id="IPR003439">
    <property type="entry name" value="ABC_transporter-like_ATP-bd"/>
</dbReference>
<dbReference type="PROSITE" id="PS50893">
    <property type="entry name" value="ABC_TRANSPORTER_2"/>
    <property type="match status" value="1"/>
</dbReference>
<comment type="caution">
    <text evidence="5">The sequence shown here is derived from an EMBL/GenBank/DDBJ whole genome shotgun (WGS) entry which is preliminary data.</text>
</comment>
<dbReference type="PROSITE" id="PS00211">
    <property type="entry name" value="ABC_TRANSPORTER_1"/>
    <property type="match status" value="1"/>
</dbReference>
<keyword evidence="1" id="KW-0813">Transport</keyword>
<dbReference type="EMBL" id="JAHESF010000034">
    <property type="protein sequence ID" value="MBT1700073.1"/>
    <property type="molecule type" value="Genomic_DNA"/>
</dbReference>
<protein>
    <submittedName>
        <fullName evidence="5">ATP-binding cassette domain-containing protein</fullName>
    </submittedName>
</protein>
<evidence type="ECO:0000256" key="3">
    <source>
        <dbReference type="ARBA" id="ARBA00022840"/>
    </source>
</evidence>
<dbReference type="Gene3D" id="3.40.50.300">
    <property type="entry name" value="P-loop containing nucleotide triphosphate hydrolases"/>
    <property type="match status" value="1"/>
</dbReference>
<organism evidence="5 6">
    <name type="scientific">Chryseosolibacter histidini</name>
    <dbReference type="NCBI Taxonomy" id="2782349"/>
    <lineage>
        <taxon>Bacteria</taxon>
        <taxon>Pseudomonadati</taxon>
        <taxon>Bacteroidota</taxon>
        <taxon>Cytophagia</taxon>
        <taxon>Cytophagales</taxon>
        <taxon>Chryseotaleaceae</taxon>
        <taxon>Chryseosolibacter</taxon>
    </lineage>
</organism>
<proteinExistence type="predicted"/>
<evidence type="ECO:0000313" key="6">
    <source>
        <dbReference type="Proteomes" id="UP001319200"/>
    </source>
</evidence>
<dbReference type="RefSeq" id="WP_254168486.1">
    <property type="nucleotide sequence ID" value="NZ_JAHESF010000034.1"/>
</dbReference>
<gene>
    <name evidence="5" type="ORF">KK083_24510</name>
</gene>
<reference evidence="5 6" key="1">
    <citation type="submission" date="2021-05" db="EMBL/GenBank/DDBJ databases">
        <title>A Polyphasic approach of four new species of the genus Ohtaekwangia: Ohtaekwangia histidinii sp. nov., Ohtaekwangia cretensis sp. nov., Ohtaekwangia indiensis sp. nov., Ohtaekwangia reichenbachii sp. nov. from diverse environment.</title>
        <authorList>
            <person name="Octaviana S."/>
        </authorList>
    </citation>
    <scope>NUCLEOTIDE SEQUENCE [LARGE SCALE GENOMIC DNA]</scope>
    <source>
        <strain evidence="5 6">PWU4</strain>
    </source>
</reference>
<sequence length="260" mass="29032">MHYPETYTSTSHHAEGERNVVATVRNLKKSFGDREVLKGMNLDLYESENLVILGRSGTGKSVLIKCMVGLIRPDSGTIEVLGQNVFSLNPDELNALRLQVGFSFQGSALYDSMTVRENLEFPLKRNLKIFDKHKLEELVTTALEDVGLAHTINQMPAELSGGMKKRVGIARTLILKPKIMLYDEPTSGLDPITSMEINDLILSVREKYKTSSIIITHDISSAKHTSDRIIALIDGQNKMEGTFEALSETTDPDLEPFFKY</sequence>
<dbReference type="PANTHER" id="PTHR43023">
    <property type="entry name" value="PROTEIN TRIGALACTOSYLDIACYLGLYCEROL 3, CHLOROPLASTIC"/>
    <property type="match status" value="1"/>
</dbReference>
<dbReference type="GO" id="GO:0005524">
    <property type="term" value="F:ATP binding"/>
    <property type="evidence" value="ECO:0007669"/>
    <property type="project" value="UniProtKB-KW"/>
</dbReference>